<dbReference type="RefSeq" id="YP_010111118.1">
    <property type="nucleotide sequence ID" value="NC_055878.1"/>
</dbReference>
<dbReference type="EMBL" id="MT774385">
    <property type="protein sequence ID" value="QOR58960.1"/>
    <property type="molecule type" value="Genomic_DNA"/>
</dbReference>
<protein>
    <submittedName>
        <fullName evidence="1">Uncharacterized protein</fullName>
    </submittedName>
</protein>
<organism evidence="1 2">
    <name type="scientific">uncultured phage cr108_1</name>
    <dbReference type="NCBI Taxonomy" id="2772069"/>
    <lineage>
        <taxon>Viruses</taxon>
        <taxon>Duplodnaviria</taxon>
        <taxon>Heunggongvirae</taxon>
        <taxon>Uroviricota</taxon>
        <taxon>Caudoviricetes</taxon>
        <taxon>Crassvirales</taxon>
        <taxon>Steigviridae</taxon>
        <taxon>Asinivirinae</taxon>
        <taxon>Pipoluvirus</taxon>
        <taxon>Pipoluvirus rarus</taxon>
    </lineage>
</organism>
<name>A0A7M1S0Y8_9CAUD</name>
<dbReference type="KEGG" id="vg:65129452"/>
<evidence type="ECO:0000313" key="1">
    <source>
        <dbReference type="EMBL" id="QOR58960.1"/>
    </source>
</evidence>
<proteinExistence type="predicted"/>
<sequence>MTNEKILLQLERGYDIINPQLAQALSNLEDKGVTEAELEKALESKADLVDGKVPADQLPNDTGSNAVHLDFSLFGTTVSDDVAESIKTAECIIVDNQTGYNFPIIYTLSDYTNTRRWFCALRNVNTIATFTCNFDTNSLTSITLSTVSDFLLNSNSFINSLKTKLGLDA</sequence>
<accession>A0A7M1S0Y8</accession>
<evidence type="ECO:0000313" key="2">
    <source>
        <dbReference type="Proteomes" id="UP000594030"/>
    </source>
</evidence>
<dbReference type="GeneID" id="65129452"/>
<keyword evidence="2" id="KW-1185">Reference proteome</keyword>
<reference evidence="1 2" key="1">
    <citation type="submission" date="2020-07" db="EMBL/GenBank/DDBJ databases">
        <title>Taxonomic proposal: Crassvirales, a new order of highly abundant and diverse bacterial viruses.</title>
        <authorList>
            <person name="Shkoporov A.N."/>
            <person name="Stockdale S.R."/>
            <person name="Guerin E."/>
            <person name="Ross R.P."/>
            <person name="Hill C."/>
        </authorList>
    </citation>
    <scope>NUCLEOTIDE SEQUENCE [LARGE SCALE GENOMIC DNA]</scope>
</reference>
<dbReference type="Proteomes" id="UP000594030">
    <property type="component" value="Segment"/>
</dbReference>